<evidence type="ECO:0000313" key="2">
    <source>
        <dbReference type="Proteomes" id="UP001314229"/>
    </source>
</evidence>
<proteinExistence type="predicted"/>
<keyword evidence="2" id="KW-1185">Reference proteome</keyword>
<sequence>MSSDSHGCVLSNEVQRLASIFQMSAAGVSLWDGSVVMLSIGALLQSLSDQQCCTDTLRPLHHSSCMMMMMKKSCRVDHSRDVFDMNMLFKVVQMQ</sequence>
<reference evidence="1 2" key="1">
    <citation type="submission" date="2024-01" db="EMBL/GenBank/DDBJ databases">
        <authorList>
            <person name="Alioto T."/>
            <person name="Alioto T."/>
            <person name="Gomez Garrido J."/>
        </authorList>
    </citation>
    <scope>NUCLEOTIDE SEQUENCE [LARGE SCALE GENOMIC DNA]</scope>
</reference>
<comment type="caution">
    <text evidence="1">The sequence shown here is derived from an EMBL/GenBank/DDBJ whole genome shotgun (WGS) entry which is preliminary data.</text>
</comment>
<evidence type="ECO:0000313" key="1">
    <source>
        <dbReference type="EMBL" id="CAK6971070.1"/>
    </source>
</evidence>
<protein>
    <submittedName>
        <fullName evidence="1">Uncharacterized protein</fullName>
    </submittedName>
</protein>
<dbReference type="AlphaFoldDB" id="A0AAV1PHW2"/>
<organism evidence="1 2">
    <name type="scientific">Scomber scombrus</name>
    <name type="common">Atlantic mackerel</name>
    <name type="synonym">Scomber vernalis</name>
    <dbReference type="NCBI Taxonomy" id="13677"/>
    <lineage>
        <taxon>Eukaryota</taxon>
        <taxon>Metazoa</taxon>
        <taxon>Chordata</taxon>
        <taxon>Craniata</taxon>
        <taxon>Vertebrata</taxon>
        <taxon>Euteleostomi</taxon>
        <taxon>Actinopterygii</taxon>
        <taxon>Neopterygii</taxon>
        <taxon>Teleostei</taxon>
        <taxon>Neoteleostei</taxon>
        <taxon>Acanthomorphata</taxon>
        <taxon>Pelagiaria</taxon>
        <taxon>Scombriformes</taxon>
        <taxon>Scombridae</taxon>
        <taxon>Scomber</taxon>
    </lineage>
</organism>
<gene>
    <name evidence="1" type="ORF">FSCOSCO3_A005888</name>
</gene>
<dbReference type="Proteomes" id="UP001314229">
    <property type="component" value="Unassembled WGS sequence"/>
</dbReference>
<name>A0AAV1PHW2_SCOSC</name>
<accession>A0AAV1PHW2</accession>
<dbReference type="EMBL" id="CAWUFR010000170">
    <property type="protein sequence ID" value="CAK6971070.1"/>
    <property type="molecule type" value="Genomic_DNA"/>
</dbReference>